<keyword evidence="1" id="KW-0812">Transmembrane</keyword>
<feature type="transmembrane region" description="Helical" evidence="1">
    <location>
        <begin position="197"/>
        <end position="219"/>
    </location>
</feature>
<feature type="transmembrane region" description="Helical" evidence="1">
    <location>
        <begin position="163"/>
        <end position="185"/>
    </location>
</feature>
<evidence type="ECO:0000313" key="2">
    <source>
        <dbReference type="EMBL" id="SDJ59355.1"/>
    </source>
</evidence>
<feature type="transmembrane region" description="Helical" evidence="1">
    <location>
        <begin position="225"/>
        <end position="247"/>
    </location>
</feature>
<proteinExistence type="predicted"/>
<evidence type="ECO:0000256" key="1">
    <source>
        <dbReference type="SAM" id="Phobius"/>
    </source>
</evidence>
<sequence>MLEERGGRVLWYSVGVAVLLIVCILYSGALAAPYNTNGPSYAVAHESTEAFENYVEDNEELQEMSAVPVADLSPETQRAFGEMQSKQPRAGNQYEHGGWQRIGPVSVCHSSLIYCDEYTDWPDFPTEHYIGGGSYTTYGLVENDGDEYLVRTTSGPRLDFGPLLHLVIKVLTLGPYAVFLLLTGFTRKEGTNGNQTTYATVGLGLAGAVLVHPYILMWAGPSSRLFFLSLGILAFVSWGTMLAWSYLRLTSDRAPPR</sequence>
<keyword evidence="1" id="KW-1133">Transmembrane helix</keyword>
<feature type="transmembrane region" description="Helical" evidence="1">
    <location>
        <begin position="9"/>
        <end position="32"/>
    </location>
</feature>
<accession>A0A1G8V1W1</accession>
<reference evidence="3" key="1">
    <citation type="submission" date="2016-10" db="EMBL/GenBank/DDBJ databases">
        <authorList>
            <person name="Varghese N."/>
            <person name="Submissions S."/>
        </authorList>
    </citation>
    <scope>NUCLEOTIDE SEQUENCE [LARGE SCALE GENOMIC DNA]</scope>
    <source>
        <strain evidence="3">B4,CECT 8067,JCM 17497</strain>
    </source>
</reference>
<organism evidence="2 3">
    <name type="scientific">Natronorubrum texcoconense</name>
    <dbReference type="NCBI Taxonomy" id="1095776"/>
    <lineage>
        <taxon>Archaea</taxon>
        <taxon>Methanobacteriati</taxon>
        <taxon>Methanobacteriota</taxon>
        <taxon>Stenosarchaea group</taxon>
        <taxon>Halobacteria</taxon>
        <taxon>Halobacteriales</taxon>
        <taxon>Natrialbaceae</taxon>
        <taxon>Natronorubrum</taxon>
    </lineage>
</organism>
<dbReference type="EMBL" id="FNFE01000001">
    <property type="protein sequence ID" value="SDJ59355.1"/>
    <property type="molecule type" value="Genomic_DNA"/>
</dbReference>
<gene>
    <name evidence="2" type="ORF">SAMN04515672_1108</name>
</gene>
<protein>
    <submittedName>
        <fullName evidence="2">Uncharacterized protein</fullName>
    </submittedName>
</protein>
<dbReference type="STRING" id="1095776.SAMN04515672_1108"/>
<keyword evidence="1" id="KW-0472">Membrane</keyword>
<keyword evidence="3" id="KW-1185">Reference proteome</keyword>
<name>A0A1G8V1W1_9EURY</name>
<dbReference type="AlphaFoldDB" id="A0A1G8V1W1"/>
<dbReference type="Proteomes" id="UP000198882">
    <property type="component" value="Unassembled WGS sequence"/>
</dbReference>
<evidence type="ECO:0000313" key="3">
    <source>
        <dbReference type="Proteomes" id="UP000198882"/>
    </source>
</evidence>